<reference evidence="7" key="1">
    <citation type="submission" date="2025-08" db="UniProtKB">
        <authorList>
            <consortium name="RefSeq"/>
        </authorList>
    </citation>
    <scope>IDENTIFICATION</scope>
    <source>
        <tissue evidence="7">Muscle</tissue>
    </source>
</reference>
<evidence type="ECO:0000313" key="7">
    <source>
        <dbReference type="RefSeq" id="XP_023985489.1"/>
    </source>
</evidence>
<dbReference type="Gene3D" id="3.20.20.100">
    <property type="entry name" value="NADP-dependent oxidoreductase domain"/>
    <property type="match status" value="1"/>
</dbReference>
<comment type="similarity">
    <text evidence="1">Belongs to the aldo/keto reductase family.</text>
</comment>
<keyword evidence="3" id="KW-0560">Oxidoreductase</keyword>
<dbReference type="Pfam" id="PF00248">
    <property type="entry name" value="Aldo_ket_red"/>
    <property type="match status" value="1"/>
</dbReference>
<feature type="domain" description="NADP-dependent oxidoreductase" evidence="5">
    <location>
        <begin position="15"/>
        <end position="183"/>
    </location>
</feature>
<name>A0A2Y9TBS0_PHYMC</name>
<evidence type="ECO:0000313" key="6">
    <source>
        <dbReference type="Proteomes" id="UP000248484"/>
    </source>
</evidence>
<dbReference type="RefSeq" id="XP_023985489.1">
    <property type="nucleotide sequence ID" value="XM_024129721.3"/>
</dbReference>
<proteinExistence type="inferred from homology"/>
<dbReference type="InterPro" id="IPR023210">
    <property type="entry name" value="NADP_OxRdtase_dom"/>
</dbReference>
<dbReference type="GeneID" id="102978821"/>
<dbReference type="CTD" id="83592"/>
<evidence type="ECO:0000256" key="4">
    <source>
        <dbReference type="SAM" id="MobiDB-lite"/>
    </source>
</evidence>
<sequence>MEKIPGLGLGIWKLWCTCHKKSLVKVACTRSLKALKLEYLDLYLIHWPMGFKFSQSGEIDLPVDHSGMIIPSDRTSWTRGRSPVGPAQPRGRVAFSPPSAMEDLVTPGLVRAIGVSNFNHEQLERLLNKPSSRFKPVTNQIDCHPYLTQKNLISFCQWRNVSMTAYRPLGSSSEGDAPDGRPCDPDDLSEAQEVCSSEEKSETQSLRTGPLSYNYIL</sequence>
<dbReference type="SUPFAM" id="SSF51430">
    <property type="entry name" value="NAD(P)-linked oxidoreductase"/>
    <property type="match status" value="1"/>
</dbReference>
<protein>
    <submittedName>
        <fullName evidence="7">1,5-anhydro-D-fructose reductase isoform X2</fullName>
    </submittedName>
</protein>
<dbReference type="InterPro" id="IPR036812">
    <property type="entry name" value="NAD(P)_OxRdtase_dom_sf"/>
</dbReference>
<evidence type="ECO:0000256" key="2">
    <source>
        <dbReference type="ARBA" id="ARBA00022857"/>
    </source>
</evidence>
<dbReference type="PROSITE" id="PS00062">
    <property type="entry name" value="ALDOKETO_REDUCTASE_2"/>
    <property type="match status" value="1"/>
</dbReference>
<dbReference type="Proteomes" id="UP000248484">
    <property type="component" value="Chromosome 11"/>
</dbReference>
<dbReference type="InterPro" id="IPR018170">
    <property type="entry name" value="Aldo/ket_reductase_CS"/>
</dbReference>
<gene>
    <name evidence="7" type="primary">AKR1E2</name>
</gene>
<organism evidence="6 7">
    <name type="scientific">Physeter macrocephalus</name>
    <name type="common">Sperm whale</name>
    <name type="synonym">Physeter catodon</name>
    <dbReference type="NCBI Taxonomy" id="9755"/>
    <lineage>
        <taxon>Eukaryota</taxon>
        <taxon>Metazoa</taxon>
        <taxon>Chordata</taxon>
        <taxon>Craniata</taxon>
        <taxon>Vertebrata</taxon>
        <taxon>Euteleostomi</taxon>
        <taxon>Mammalia</taxon>
        <taxon>Eutheria</taxon>
        <taxon>Laurasiatheria</taxon>
        <taxon>Artiodactyla</taxon>
        <taxon>Whippomorpha</taxon>
        <taxon>Cetacea</taxon>
        <taxon>Odontoceti</taxon>
        <taxon>Physeteridae</taxon>
        <taxon>Physeter</taxon>
    </lineage>
</organism>
<dbReference type="PANTHER" id="PTHR11732">
    <property type="entry name" value="ALDO/KETO REDUCTASE"/>
    <property type="match status" value="1"/>
</dbReference>
<dbReference type="GO" id="GO:0016491">
    <property type="term" value="F:oxidoreductase activity"/>
    <property type="evidence" value="ECO:0007669"/>
    <property type="project" value="UniProtKB-KW"/>
</dbReference>
<evidence type="ECO:0000256" key="3">
    <source>
        <dbReference type="ARBA" id="ARBA00023002"/>
    </source>
</evidence>
<dbReference type="InterPro" id="IPR020471">
    <property type="entry name" value="AKR"/>
</dbReference>
<feature type="region of interest" description="Disordered" evidence="4">
    <location>
        <begin position="169"/>
        <end position="207"/>
    </location>
</feature>
<evidence type="ECO:0000259" key="5">
    <source>
        <dbReference type="Pfam" id="PF00248"/>
    </source>
</evidence>
<evidence type="ECO:0000256" key="1">
    <source>
        <dbReference type="ARBA" id="ARBA00007905"/>
    </source>
</evidence>
<keyword evidence="6" id="KW-1185">Reference proteome</keyword>
<accession>A0A2Y9TBS0</accession>
<dbReference type="AlphaFoldDB" id="A0A2Y9TBS0"/>
<feature type="region of interest" description="Disordered" evidence="4">
    <location>
        <begin position="76"/>
        <end position="97"/>
    </location>
</feature>
<keyword evidence="2" id="KW-0521">NADP</keyword>